<feature type="transmembrane region" description="Helical" evidence="1">
    <location>
        <begin position="5"/>
        <end position="29"/>
    </location>
</feature>
<dbReference type="InterPro" id="IPR058887">
    <property type="entry name" value="YuzI-like"/>
</dbReference>
<evidence type="ECO:0000256" key="1">
    <source>
        <dbReference type="SAM" id="Phobius"/>
    </source>
</evidence>
<feature type="transmembrane region" description="Helical" evidence="1">
    <location>
        <begin position="49"/>
        <end position="65"/>
    </location>
</feature>
<sequence>MIFRLFILIIGFGIAVSGGISTIAYLNLLTTGHGLMEYLSFITHRAECYLLPIGIVVITISIYFPKRKEI</sequence>
<organism evidence="2 3">
    <name type="scientific">Robertmurraya mangrovi</name>
    <dbReference type="NCBI Taxonomy" id="3098077"/>
    <lineage>
        <taxon>Bacteria</taxon>
        <taxon>Bacillati</taxon>
        <taxon>Bacillota</taxon>
        <taxon>Bacilli</taxon>
        <taxon>Bacillales</taxon>
        <taxon>Bacillaceae</taxon>
        <taxon>Robertmurraya</taxon>
    </lineage>
</organism>
<comment type="caution">
    <text evidence="2">The sequence shown here is derived from an EMBL/GenBank/DDBJ whole genome shotgun (WGS) entry which is preliminary data.</text>
</comment>
<gene>
    <name evidence="2" type="ORF">SM124_01145</name>
</gene>
<keyword evidence="1" id="KW-0472">Membrane</keyword>
<dbReference type="RefSeq" id="WP_322444647.1">
    <property type="nucleotide sequence ID" value="NZ_JAXOFX010000001.1"/>
</dbReference>
<proteinExistence type="predicted"/>
<evidence type="ECO:0000313" key="3">
    <source>
        <dbReference type="Proteomes" id="UP001290455"/>
    </source>
</evidence>
<dbReference type="Proteomes" id="UP001290455">
    <property type="component" value="Unassembled WGS sequence"/>
</dbReference>
<accession>A0ABU5IT69</accession>
<keyword evidence="1" id="KW-0812">Transmembrane</keyword>
<reference evidence="2 3" key="1">
    <citation type="submission" date="2023-11" db="EMBL/GenBank/DDBJ databases">
        <title>Bacillus jintuensis, isolated from a mudflat on the Beibu Gulf coast.</title>
        <authorList>
            <person name="Li M."/>
        </authorList>
    </citation>
    <scope>NUCLEOTIDE SEQUENCE [LARGE SCALE GENOMIC DNA]</scope>
    <source>
        <strain evidence="2 3">31A1R</strain>
    </source>
</reference>
<dbReference type="EMBL" id="JAXOFX010000001">
    <property type="protein sequence ID" value="MDZ5470343.1"/>
    <property type="molecule type" value="Genomic_DNA"/>
</dbReference>
<evidence type="ECO:0000313" key="2">
    <source>
        <dbReference type="EMBL" id="MDZ5470343.1"/>
    </source>
</evidence>
<keyword evidence="3" id="KW-1185">Reference proteome</keyword>
<dbReference type="Pfam" id="PF26135">
    <property type="entry name" value="YuzI"/>
    <property type="match status" value="1"/>
</dbReference>
<name>A0ABU5IT69_9BACI</name>
<protein>
    <submittedName>
        <fullName evidence="2">Uncharacterized protein</fullName>
    </submittedName>
</protein>
<keyword evidence="1" id="KW-1133">Transmembrane helix</keyword>